<dbReference type="InterPro" id="IPR015421">
    <property type="entry name" value="PyrdxlP-dep_Trfase_major"/>
</dbReference>
<comment type="caution">
    <text evidence="1">The sequence shown here is derived from an EMBL/GenBank/DDBJ whole genome shotgun (WGS) entry which is preliminary data.</text>
</comment>
<gene>
    <name evidence="1" type="ORF">SAMEA1710456_02676</name>
</gene>
<protein>
    <submittedName>
        <fullName evidence="1">GntR family transcriptional regulator</fullName>
    </submittedName>
</protein>
<dbReference type="Proteomes" id="UP000346772">
    <property type="component" value="Unassembled WGS sequence"/>
</dbReference>
<organism evidence="1 2">
    <name type="scientific">Clostridioides difficile</name>
    <name type="common">Peptoclostridium difficile</name>
    <dbReference type="NCBI Taxonomy" id="1496"/>
    <lineage>
        <taxon>Bacteria</taxon>
        <taxon>Bacillati</taxon>
        <taxon>Bacillota</taxon>
        <taxon>Clostridia</taxon>
        <taxon>Peptostreptococcales</taxon>
        <taxon>Peptostreptococcaceae</taxon>
        <taxon>Clostridioides</taxon>
    </lineage>
</organism>
<dbReference type="RefSeq" id="WP_003423280.1">
    <property type="nucleotide sequence ID" value="NZ_BEHB01000017.1"/>
</dbReference>
<evidence type="ECO:0000313" key="2">
    <source>
        <dbReference type="Proteomes" id="UP000346772"/>
    </source>
</evidence>
<reference evidence="1 2" key="1">
    <citation type="submission" date="2019-02" db="EMBL/GenBank/DDBJ databases">
        <authorList>
            <consortium name="Pathogen Informatics"/>
        </authorList>
    </citation>
    <scope>NUCLEOTIDE SEQUENCE [LARGE SCALE GENOMIC DNA]</scope>
    <source>
        <strain evidence="1 2">078GUE027</strain>
    </source>
</reference>
<proteinExistence type="predicted"/>
<dbReference type="InterPro" id="IPR015424">
    <property type="entry name" value="PyrdxlP-dep_Trfase"/>
</dbReference>
<dbReference type="SUPFAM" id="SSF53383">
    <property type="entry name" value="PLP-dependent transferases"/>
    <property type="match status" value="1"/>
</dbReference>
<dbReference type="AlphaFoldDB" id="A0AAX3H1S6"/>
<evidence type="ECO:0000313" key="1">
    <source>
        <dbReference type="EMBL" id="VFD55173.1"/>
    </source>
</evidence>
<accession>A0AAX3H1S6</accession>
<dbReference type="Gene3D" id="3.40.640.10">
    <property type="entry name" value="Type I PLP-dependent aspartate aminotransferase-like (Major domain)"/>
    <property type="match status" value="1"/>
</dbReference>
<sequence length="107" mass="12451">MFSLASDNTIYIFCTSKFLCAGLRIAFVVAPKRYIENLEDALYNMNLMVSPFTAEIVHRLLYSPILDKIIKEKKDTIIEGNKVADKVLSDYNLMNWRESHLKYLQKI</sequence>
<dbReference type="EMBL" id="CAADAT010000016">
    <property type="protein sequence ID" value="VFD55173.1"/>
    <property type="molecule type" value="Genomic_DNA"/>
</dbReference>
<name>A0AAX3H1S6_CLODI</name>